<dbReference type="PANTHER" id="PTHR30121">
    <property type="entry name" value="UNCHARACTERIZED PROTEIN YJGR-RELATED"/>
    <property type="match status" value="1"/>
</dbReference>
<evidence type="ECO:0000313" key="1">
    <source>
        <dbReference type="EMBL" id="NIR76286.1"/>
    </source>
</evidence>
<dbReference type="InterPro" id="IPR027417">
    <property type="entry name" value="P-loop_NTPase"/>
</dbReference>
<dbReference type="Proteomes" id="UP000702544">
    <property type="component" value="Unassembled WGS sequence"/>
</dbReference>
<dbReference type="InterPro" id="IPR051162">
    <property type="entry name" value="T4SS_component"/>
</dbReference>
<keyword evidence="1" id="KW-0547">Nucleotide-binding</keyword>
<protein>
    <submittedName>
        <fullName evidence="1">ATP-binding protein</fullName>
    </submittedName>
</protein>
<dbReference type="Gene3D" id="3.40.50.300">
    <property type="entry name" value="P-loop containing nucleotide triphosphate hydrolases"/>
    <property type="match status" value="1"/>
</dbReference>
<accession>A0AAE4ZCW4</accession>
<comment type="caution">
    <text evidence="1">The sequence shown here is derived from an EMBL/GenBank/DDBJ whole genome shotgun (WGS) entry which is preliminary data.</text>
</comment>
<dbReference type="GO" id="GO:0005524">
    <property type="term" value="F:ATP binding"/>
    <property type="evidence" value="ECO:0007669"/>
    <property type="project" value="UniProtKB-KW"/>
</dbReference>
<organism evidence="1 2">
    <name type="scientific">Candidatus Kutchimonas denitrificans</name>
    <dbReference type="NCBI Taxonomy" id="3056748"/>
    <lineage>
        <taxon>Bacteria</taxon>
        <taxon>Pseudomonadati</taxon>
        <taxon>Gemmatimonadota</taxon>
        <taxon>Gemmatimonadia</taxon>
        <taxon>Candidatus Palauibacterales</taxon>
        <taxon>Candidatus Palauibacteraceae</taxon>
        <taxon>Candidatus Kutchimonas</taxon>
    </lineage>
</organism>
<dbReference type="SUPFAM" id="SSF52540">
    <property type="entry name" value="P-loop containing nucleoside triphosphate hydrolases"/>
    <property type="match status" value="1"/>
</dbReference>
<reference evidence="1 2" key="1">
    <citation type="submission" date="2020-01" db="EMBL/GenBank/DDBJ databases">
        <title>Genomes assembled from Gulf of Kutch pelagic sediment metagenomes.</title>
        <authorList>
            <person name="Chandrashekar M."/>
            <person name="Mahajan M.S."/>
            <person name="Dave K.J."/>
            <person name="Vatsa P."/>
            <person name="Nathani N.M."/>
        </authorList>
    </citation>
    <scope>NUCLEOTIDE SEQUENCE [LARGE SCALE GENOMIC DNA]</scope>
    <source>
        <strain evidence="1">KS3-K002</strain>
    </source>
</reference>
<dbReference type="AlphaFoldDB" id="A0AAE4ZCW4"/>
<keyword evidence="1" id="KW-0067">ATP-binding</keyword>
<gene>
    <name evidence="1" type="ORF">GWO12_14425</name>
</gene>
<name>A0AAE4ZCW4_9BACT</name>
<dbReference type="PANTHER" id="PTHR30121:SF6">
    <property type="entry name" value="SLR6007 PROTEIN"/>
    <property type="match status" value="1"/>
</dbReference>
<sequence>MSALVGRVVATERKPNTTHEFHFWTGREAQIGIGSIVRVVAEAQTVYGVVVEGFSYTDLMSPLHDYIGADADPEAEARSASERPEIRLYSAAVLRREPEEPVQPVPMGAVYLADDDDVVVGLRMDTYVGVENETGIPLGLYTSGGMEAKVYLDADFLLGPEAAHLNITGVSGLATKTSLVEFLLASVFQHMPAAKGSVAAVCFNVKGPDLLFLDQPGLLDENDLRMYGKLGVPAQPFENVRYYAPYKPDGWNLNTLRTHPELIENVEPLRWGLKEVMQFSEVLLTRDDLDAKADALVDFIRDRVLDQPFGPSHGHLVSRDHLVRTFRDLEAWFDDVLAYCESSGSDRWMTHHTATIRKVRNRLNGIVSRAHGLVVNDDAVNDLPWGEFEDRAVYVVDVANVEPEAQDLVFARVVSRLREGLESGSLGVNHVIVFADELNKYAPSDGPETYVRKMLLDISERGRYLGLVLFGAQQFRSQVHRRVVGNCGSSVYGRMDMDELATPGYGVLTPATKTKLASLPKGDLMVRHPHFTQPIFARFPKPAVMRGRDGIEKFPPRHDLPFEDAIARGLKRLDGRVKLNEVKDLIAGRDREEVLRAYHHAERVEPDDALSFFRARLKRKVSSEVIEPTARPVPVPEDPYGGDL</sequence>
<dbReference type="EMBL" id="JAACAK010000120">
    <property type="protein sequence ID" value="NIR76286.1"/>
    <property type="molecule type" value="Genomic_DNA"/>
</dbReference>
<proteinExistence type="predicted"/>
<evidence type="ECO:0000313" key="2">
    <source>
        <dbReference type="Proteomes" id="UP000702544"/>
    </source>
</evidence>